<dbReference type="Proteomes" id="UP000216074">
    <property type="component" value="Unassembled WGS sequence"/>
</dbReference>
<keyword evidence="2" id="KW-1185">Reference proteome</keyword>
<gene>
    <name evidence="1" type="ORF">BHAP_1274</name>
</gene>
<protein>
    <recommendedName>
        <fullName evidence="3">DUF4192 family protein</fullName>
    </recommendedName>
</protein>
<reference evidence="1 2" key="1">
    <citation type="journal article" date="2017" name="BMC Genomics">
        <title>Comparative genomic and phylogenomic analyses of the Bifidobacteriaceae family.</title>
        <authorList>
            <person name="Lugli G.A."/>
            <person name="Milani C."/>
            <person name="Turroni F."/>
            <person name="Duranti S."/>
            <person name="Mancabelli L."/>
            <person name="Mangifesta M."/>
            <person name="Ferrario C."/>
            <person name="Modesto M."/>
            <person name="Mattarelli P."/>
            <person name="Jiri K."/>
            <person name="van Sinderen D."/>
            <person name="Ventura M."/>
        </authorList>
    </citation>
    <scope>NUCLEOTIDE SEQUENCE [LARGE SCALE GENOMIC DNA]</scope>
    <source>
        <strain evidence="1 2">DSM 100202</strain>
    </source>
</reference>
<proteinExistence type="predicted"/>
<name>A0A261FY66_9BIFI</name>
<sequence length="310" mass="34666">MTTHITRRGTARSFDHREHRSTCRRSLGSRRCDHTYPIDRTENRLHSSALLDVPISDVPCDMPCSGLEDACDVMLEEDELDLLTQRFRDDRRQSGPSEAVRSWVDEPFAEWMHVLDDTVGTICDECECGYTDADIDVDTDDDDIVVDDCSCADRDCVAPDCMMLCRKSMAAFAVGMNELLPVRDAVIVSLVNPRACDRHGMVTFAAQPHANRTQCGMSQIMSDAFHNPHVRPDAQRCAIGVAMLDQIADSVPPRWRVQPMAAAAYVLWWLNDDLAVLRAAECLTIDDQCSLGAIVLSMLDRGICPAWCDR</sequence>
<evidence type="ECO:0008006" key="3">
    <source>
        <dbReference type="Google" id="ProtNLM"/>
    </source>
</evidence>
<dbReference type="RefSeq" id="WP_094729893.1">
    <property type="nucleotide sequence ID" value="NZ_MWWY01000025.1"/>
</dbReference>
<dbReference type="AlphaFoldDB" id="A0A261FY66"/>
<accession>A0A261FY66</accession>
<organism evidence="1 2">
    <name type="scientific">Bifidobacterium hapali</name>
    <dbReference type="NCBI Taxonomy" id="1630172"/>
    <lineage>
        <taxon>Bacteria</taxon>
        <taxon>Bacillati</taxon>
        <taxon>Actinomycetota</taxon>
        <taxon>Actinomycetes</taxon>
        <taxon>Bifidobacteriales</taxon>
        <taxon>Bifidobacteriaceae</taxon>
        <taxon>Bifidobacterium</taxon>
    </lineage>
</organism>
<evidence type="ECO:0000313" key="1">
    <source>
        <dbReference type="EMBL" id="OZG64107.1"/>
    </source>
</evidence>
<dbReference type="EMBL" id="MWWY01000025">
    <property type="protein sequence ID" value="OZG64107.1"/>
    <property type="molecule type" value="Genomic_DNA"/>
</dbReference>
<dbReference type="OrthoDB" id="3243184at2"/>
<evidence type="ECO:0000313" key="2">
    <source>
        <dbReference type="Proteomes" id="UP000216074"/>
    </source>
</evidence>
<comment type="caution">
    <text evidence="1">The sequence shown here is derived from an EMBL/GenBank/DDBJ whole genome shotgun (WGS) entry which is preliminary data.</text>
</comment>